<dbReference type="InterPro" id="IPR002893">
    <property type="entry name" value="Znf_MYND"/>
</dbReference>
<name>A0AAV7KIZ9_9METZ</name>
<reference evidence="7 8" key="1">
    <citation type="journal article" date="2023" name="BMC Biol.">
        <title>The compact genome of the sponge Oopsacas minuta (Hexactinellida) is lacking key metazoan core genes.</title>
        <authorList>
            <person name="Santini S."/>
            <person name="Schenkelaars Q."/>
            <person name="Jourda C."/>
            <person name="Duchesne M."/>
            <person name="Belahbib H."/>
            <person name="Rocher C."/>
            <person name="Selva M."/>
            <person name="Riesgo A."/>
            <person name="Vervoort M."/>
            <person name="Leys S.P."/>
            <person name="Kodjabachian L."/>
            <person name="Le Bivic A."/>
            <person name="Borchiellini C."/>
            <person name="Claverie J.M."/>
            <person name="Renard E."/>
        </authorList>
    </citation>
    <scope>NUCLEOTIDE SEQUENCE [LARGE SCALE GENOMIC DNA]</scope>
    <source>
        <strain evidence="7">SPO-2</strain>
    </source>
</reference>
<dbReference type="Proteomes" id="UP001165289">
    <property type="component" value="Unassembled WGS sequence"/>
</dbReference>
<dbReference type="InterPro" id="IPR001214">
    <property type="entry name" value="SET_dom"/>
</dbReference>
<accession>A0AAV7KIZ9</accession>
<dbReference type="Pfam" id="PF00856">
    <property type="entry name" value="SET"/>
    <property type="match status" value="1"/>
</dbReference>
<evidence type="ECO:0000313" key="8">
    <source>
        <dbReference type="Proteomes" id="UP001165289"/>
    </source>
</evidence>
<dbReference type="InterPro" id="IPR046341">
    <property type="entry name" value="SET_dom_sf"/>
</dbReference>
<dbReference type="SUPFAM" id="SSF144232">
    <property type="entry name" value="HIT/MYND zinc finger-like"/>
    <property type="match status" value="1"/>
</dbReference>
<keyword evidence="1" id="KW-0479">Metal-binding</keyword>
<feature type="domain" description="SET" evidence="5">
    <location>
        <begin position="7"/>
        <end position="243"/>
    </location>
</feature>
<dbReference type="PROSITE" id="PS01360">
    <property type="entry name" value="ZF_MYND_1"/>
    <property type="match status" value="1"/>
</dbReference>
<organism evidence="7 8">
    <name type="scientific">Oopsacas minuta</name>
    <dbReference type="NCBI Taxonomy" id="111878"/>
    <lineage>
        <taxon>Eukaryota</taxon>
        <taxon>Metazoa</taxon>
        <taxon>Porifera</taxon>
        <taxon>Hexactinellida</taxon>
        <taxon>Hexasterophora</taxon>
        <taxon>Lyssacinosida</taxon>
        <taxon>Leucopsacidae</taxon>
        <taxon>Oopsacas</taxon>
    </lineage>
</organism>
<sequence length="425" mass="49097">METLLKEKLIMIELDEKKGRSLTSTHQRNPGDVIIQDTAIAICVIPEYEQSTCYSCMCSPHDLLKCSVCKRARYCDRECQKRDWSLHSAECDISFSATGEKNIPTLLLLLIRLLKKNQNILKSRRQQGDTFCDEIQLMGSQENIPEITKEMFSQYVQLVMVRLNGKFNFSSQLVYRALEKLYTNTFSVLTEELVPKAVAVYSVASLLNHSCRPNCVQHFSGRQITIRAIERVAAGDELTVSYIDIIQGIEERRYELLKGYLFKCECNTCLEEYDRPMVPNTNSILLREIIESRKLLEWKNILETTNSLFDCKQKADYETVRILEQIMDAHIELGNWKEAMVSGKKLSIWYTEIGIANNYPCVVINTVKLAKLLLQLDCIEEAMEYIERGMISVKLCYGEGIVYRNIREMYSITRMEIIQKNSSKN</sequence>
<evidence type="ECO:0000256" key="1">
    <source>
        <dbReference type="ARBA" id="ARBA00022723"/>
    </source>
</evidence>
<evidence type="ECO:0000256" key="2">
    <source>
        <dbReference type="ARBA" id="ARBA00022771"/>
    </source>
</evidence>
<protein>
    <submittedName>
        <fullName evidence="7">Histone-lysine N-methyltransferase SMYD3</fullName>
    </submittedName>
</protein>
<evidence type="ECO:0000259" key="6">
    <source>
        <dbReference type="PROSITE" id="PS50865"/>
    </source>
</evidence>
<dbReference type="PROSITE" id="PS50280">
    <property type="entry name" value="SET"/>
    <property type="match status" value="1"/>
</dbReference>
<dbReference type="Gene3D" id="1.10.220.160">
    <property type="match status" value="1"/>
</dbReference>
<dbReference type="PANTHER" id="PTHR12197">
    <property type="entry name" value="HISTONE-LYSINE N-METHYLTRANSFERASE SMYD"/>
    <property type="match status" value="1"/>
</dbReference>
<keyword evidence="8" id="KW-1185">Reference proteome</keyword>
<feature type="domain" description="MYND-type" evidence="6">
    <location>
        <begin position="53"/>
        <end position="91"/>
    </location>
</feature>
<proteinExistence type="predicted"/>
<evidence type="ECO:0000313" key="7">
    <source>
        <dbReference type="EMBL" id="KAI6661342.1"/>
    </source>
</evidence>
<gene>
    <name evidence="7" type="ORF">LOD99_10009</name>
</gene>
<dbReference type="SMART" id="SM00317">
    <property type="entry name" value="SET"/>
    <property type="match status" value="1"/>
</dbReference>
<dbReference type="Pfam" id="PF01753">
    <property type="entry name" value="zf-MYND"/>
    <property type="match status" value="1"/>
</dbReference>
<dbReference type="EMBL" id="JAKMXF010000014">
    <property type="protein sequence ID" value="KAI6661342.1"/>
    <property type="molecule type" value="Genomic_DNA"/>
</dbReference>
<keyword evidence="3" id="KW-0862">Zinc</keyword>
<evidence type="ECO:0000259" key="5">
    <source>
        <dbReference type="PROSITE" id="PS50280"/>
    </source>
</evidence>
<dbReference type="SUPFAM" id="SSF82199">
    <property type="entry name" value="SET domain"/>
    <property type="match status" value="1"/>
</dbReference>
<dbReference type="GO" id="GO:0008270">
    <property type="term" value="F:zinc ion binding"/>
    <property type="evidence" value="ECO:0007669"/>
    <property type="project" value="UniProtKB-KW"/>
</dbReference>
<keyword evidence="2 4" id="KW-0863">Zinc-finger</keyword>
<dbReference type="Gene3D" id="2.170.270.10">
    <property type="entry name" value="SET domain"/>
    <property type="match status" value="1"/>
</dbReference>
<evidence type="ECO:0000256" key="4">
    <source>
        <dbReference type="PROSITE-ProRule" id="PRU00134"/>
    </source>
</evidence>
<comment type="caution">
    <text evidence="7">The sequence shown here is derived from an EMBL/GenBank/DDBJ whole genome shotgun (WGS) entry which is preliminary data.</text>
</comment>
<dbReference type="GO" id="GO:0005634">
    <property type="term" value="C:nucleus"/>
    <property type="evidence" value="ECO:0007669"/>
    <property type="project" value="TreeGrafter"/>
</dbReference>
<dbReference type="InterPro" id="IPR050869">
    <property type="entry name" value="H3K4_H4K5_MeTrfase"/>
</dbReference>
<evidence type="ECO:0000256" key="3">
    <source>
        <dbReference type="ARBA" id="ARBA00022833"/>
    </source>
</evidence>
<dbReference type="Gene3D" id="6.10.140.2220">
    <property type="match status" value="1"/>
</dbReference>
<dbReference type="PROSITE" id="PS50865">
    <property type="entry name" value="ZF_MYND_2"/>
    <property type="match status" value="1"/>
</dbReference>
<dbReference type="AlphaFoldDB" id="A0AAV7KIZ9"/>
<dbReference type="PANTHER" id="PTHR12197:SF251">
    <property type="entry name" value="EG:BACR7C10.4 PROTEIN"/>
    <property type="match status" value="1"/>
</dbReference>